<accession>A0A6A5TS94</accession>
<evidence type="ECO:0000313" key="2">
    <source>
        <dbReference type="Proteomes" id="UP000800035"/>
    </source>
</evidence>
<dbReference type="AlphaFoldDB" id="A0A6A5TS94"/>
<feature type="non-terminal residue" evidence="1">
    <location>
        <position position="1"/>
    </location>
</feature>
<reference evidence="1" key="1">
    <citation type="journal article" date="2020" name="Stud. Mycol.">
        <title>101 Dothideomycetes genomes: a test case for predicting lifestyles and emergence of pathogens.</title>
        <authorList>
            <person name="Haridas S."/>
            <person name="Albert R."/>
            <person name="Binder M."/>
            <person name="Bloem J."/>
            <person name="Labutti K."/>
            <person name="Salamov A."/>
            <person name="Andreopoulos B."/>
            <person name="Baker S."/>
            <person name="Barry K."/>
            <person name="Bills G."/>
            <person name="Bluhm B."/>
            <person name="Cannon C."/>
            <person name="Castanera R."/>
            <person name="Culley D."/>
            <person name="Daum C."/>
            <person name="Ezra D."/>
            <person name="Gonzalez J."/>
            <person name="Henrissat B."/>
            <person name="Kuo A."/>
            <person name="Liang C."/>
            <person name="Lipzen A."/>
            <person name="Lutzoni F."/>
            <person name="Magnuson J."/>
            <person name="Mondo S."/>
            <person name="Nolan M."/>
            <person name="Ohm R."/>
            <person name="Pangilinan J."/>
            <person name="Park H.-J."/>
            <person name="Ramirez L."/>
            <person name="Alfaro M."/>
            <person name="Sun H."/>
            <person name="Tritt A."/>
            <person name="Yoshinaga Y."/>
            <person name="Zwiers L.-H."/>
            <person name="Turgeon B."/>
            <person name="Goodwin S."/>
            <person name="Spatafora J."/>
            <person name="Crous P."/>
            <person name="Grigoriev I."/>
        </authorList>
    </citation>
    <scope>NUCLEOTIDE SEQUENCE</scope>
    <source>
        <strain evidence="1">CBS 675.92</strain>
    </source>
</reference>
<gene>
    <name evidence="1" type="ORF">CC80DRAFT_415668</name>
</gene>
<protein>
    <submittedName>
        <fullName evidence="1">Uncharacterized protein</fullName>
    </submittedName>
</protein>
<dbReference type="Proteomes" id="UP000800035">
    <property type="component" value="Unassembled WGS sequence"/>
</dbReference>
<keyword evidence="2" id="KW-1185">Reference proteome</keyword>
<name>A0A6A5TS94_9PLEO</name>
<sequence>VFPVGWFRMYVMEGPTPSHARWVRFGSDPGRLNNWPNFPVFQPLLGLQPDHYSCFLSDGMLKLENVPITTCLGISAAC</sequence>
<organism evidence="1 2">
    <name type="scientific">Byssothecium circinans</name>
    <dbReference type="NCBI Taxonomy" id="147558"/>
    <lineage>
        <taxon>Eukaryota</taxon>
        <taxon>Fungi</taxon>
        <taxon>Dikarya</taxon>
        <taxon>Ascomycota</taxon>
        <taxon>Pezizomycotina</taxon>
        <taxon>Dothideomycetes</taxon>
        <taxon>Pleosporomycetidae</taxon>
        <taxon>Pleosporales</taxon>
        <taxon>Massarineae</taxon>
        <taxon>Massarinaceae</taxon>
        <taxon>Byssothecium</taxon>
    </lineage>
</organism>
<dbReference type="EMBL" id="ML976995">
    <property type="protein sequence ID" value="KAF1955278.1"/>
    <property type="molecule type" value="Genomic_DNA"/>
</dbReference>
<proteinExistence type="predicted"/>
<evidence type="ECO:0000313" key="1">
    <source>
        <dbReference type="EMBL" id="KAF1955278.1"/>
    </source>
</evidence>